<accession>A0ABT2V458</accession>
<name>A0ABT2V458_9PSED</name>
<gene>
    <name evidence="1" type="ORF">OC929_00595</name>
</gene>
<protein>
    <submittedName>
        <fullName evidence="1">RHS repeat-associated core domain-containing protein</fullName>
    </submittedName>
</protein>
<evidence type="ECO:0000313" key="1">
    <source>
        <dbReference type="EMBL" id="MCU7236536.1"/>
    </source>
</evidence>
<reference evidence="1" key="2">
    <citation type="submission" date="2022-09" db="EMBL/GenBank/DDBJ databases">
        <authorList>
            <person name="Cesa-Luna C."/>
            <person name="Girard L."/>
            <person name="Lood C."/>
            <person name="Hofte M."/>
            <person name="De Mot R."/>
        </authorList>
    </citation>
    <scope>NUCLEOTIDE SEQUENCE</scope>
    <source>
        <strain evidence="1">COR51</strain>
    </source>
</reference>
<dbReference type="EMBL" id="JAOSLA010000001">
    <property type="protein sequence ID" value="MCU7236536.1"/>
    <property type="molecule type" value="Genomic_DNA"/>
</dbReference>
<dbReference type="Proteomes" id="UP001139994">
    <property type="component" value="Unassembled WGS sequence"/>
</dbReference>
<dbReference type="SUPFAM" id="SSF56399">
    <property type="entry name" value="ADP-ribosylation"/>
    <property type="match status" value="1"/>
</dbReference>
<evidence type="ECO:0000313" key="2">
    <source>
        <dbReference type="Proteomes" id="UP001139994"/>
    </source>
</evidence>
<dbReference type="Gene3D" id="2.180.10.10">
    <property type="entry name" value="RHS repeat-associated core"/>
    <property type="match status" value="1"/>
</dbReference>
<comment type="caution">
    <text evidence="1">The sequence shown here is derived from an EMBL/GenBank/DDBJ whole genome shotgun (WGS) entry which is preliminary data.</text>
</comment>
<reference evidence="1" key="1">
    <citation type="journal article" date="2022" name="Microbiol. Spectr.">
        <title>An Nuclear Magnetic Resonance Fingerprint Matching Approach for the Identification and Structural Re-Evaluation of Pseudomonas Lipopeptides.</title>
        <authorList>
            <person name="De Roo V."/>
            <person name="Verleysen Y."/>
            <person name="Kovacs B."/>
            <person name="De Vleeschouwer M."/>
            <person name="Muangkaew P."/>
            <person name="Girard L."/>
            <person name="Hofte M."/>
            <person name="De Mot R."/>
            <person name="Madder A."/>
            <person name="Geudens N."/>
            <person name="Martins J.C."/>
        </authorList>
    </citation>
    <scope>NUCLEOTIDE SEQUENCE</scope>
    <source>
        <strain evidence="1">COR51</strain>
    </source>
</reference>
<dbReference type="NCBIfam" id="TIGR03696">
    <property type="entry name" value="Rhs_assc_core"/>
    <property type="match status" value="1"/>
</dbReference>
<dbReference type="InterPro" id="IPR022385">
    <property type="entry name" value="Rhs_assc_core"/>
</dbReference>
<organism evidence="1 2">
    <name type="scientific">Pseudomonas peradeniyensis</name>
    <dbReference type="NCBI Taxonomy" id="2745488"/>
    <lineage>
        <taxon>Bacteria</taxon>
        <taxon>Pseudomonadati</taxon>
        <taxon>Pseudomonadota</taxon>
        <taxon>Gammaproteobacteria</taxon>
        <taxon>Pseudomonadales</taxon>
        <taxon>Pseudomonadaceae</taxon>
        <taxon>Pseudomonas</taxon>
    </lineage>
</organism>
<reference evidence="1" key="3">
    <citation type="journal article" date="2023" name="mSystems">
        <title>Charting the Lipopeptidome of Nonpathogenic Pseudomonas.</title>
        <authorList>
            <person name="Cesa-Luna C."/>
            <person name="Geudens N."/>
            <person name="Girard L."/>
            <person name="De Roo V."/>
            <person name="Maklad H.R."/>
            <person name="Martins J.C."/>
            <person name="Hofte M."/>
            <person name="De Mot R."/>
        </authorList>
    </citation>
    <scope>NUCLEOTIDE SEQUENCE</scope>
    <source>
        <strain evidence="1">COR51</strain>
    </source>
</reference>
<keyword evidence="2" id="KW-1185">Reference proteome</keyword>
<dbReference type="RefSeq" id="WP_262950014.1">
    <property type="nucleotide sequence ID" value="NZ_JAOSLA010000001.1"/>
</dbReference>
<proteinExistence type="predicted"/>
<sequence length="276" mass="30039">MTQDHKASSATTLLATDAPGSVLRQLSSHLHYNYTPFGYDAPRANGGPLLGFNSQLLDLSCTYLLGSGYRAYNPTTMRFNSPDSLSPFNGGGINTYAYCSNDPINNVDPSGHIQRPLLQANQIFTAHNGTLYRTMQIGGQQRLVPAPSGSMDTLATGITQSQEILATLNRQASTLKRLAQPELGTIHNSQSIINKNNNSLAQQPIPARGERNRDAAIKIHQKLDASSAVEQGRINVAMNSKKQFIIPLRQIENEIAVIENDIYIAQNTMDAGRTST</sequence>